<dbReference type="AlphaFoldDB" id="A0A183U7G1"/>
<sequence>MGMASVFGDGLLYLTDYVNMMNNCTELSQVSAMCYKKVHESSESKIVTACMAAADNQSDTRCRFGCLLSLLQRSL</sequence>
<reference evidence="1 2" key="2">
    <citation type="submission" date="2018-11" db="EMBL/GenBank/DDBJ databases">
        <authorList>
            <consortium name="Pathogen Informatics"/>
        </authorList>
    </citation>
    <scope>NUCLEOTIDE SEQUENCE [LARGE SCALE GENOMIC DNA]</scope>
</reference>
<reference evidence="3" key="1">
    <citation type="submission" date="2016-06" db="UniProtKB">
        <authorList>
            <consortium name="WormBaseParasite"/>
        </authorList>
    </citation>
    <scope>IDENTIFICATION</scope>
</reference>
<organism evidence="2 3">
    <name type="scientific">Toxocara canis</name>
    <name type="common">Canine roundworm</name>
    <dbReference type="NCBI Taxonomy" id="6265"/>
    <lineage>
        <taxon>Eukaryota</taxon>
        <taxon>Metazoa</taxon>
        <taxon>Ecdysozoa</taxon>
        <taxon>Nematoda</taxon>
        <taxon>Chromadorea</taxon>
        <taxon>Rhabditida</taxon>
        <taxon>Spirurina</taxon>
        <taxon>Ascaridomorpha</taxon>
        <taxon>Ascaridoidea</taxon>
        <taxon>Toxocaridae</taxon>
        <taxon>Toxocara</taxon>
    </lineage>
</organism>
<keyword evidence="2" id="KW-1185">Reference proteome</keyword>
<evidence type="ECO:0000313" key="2">
    <source>
        <dbReference type="Proteomes" id="UP000050794"/>
    </source>
</evidence>
<dbReference type="WBParaSite" id="TCNE_0000443101-mRNA-1">
    <property type="protein sequence ID" value="TCNE_0000443101-mRNA-1"/>
    <property type="gene ID" value="TCNE_0000443101"/>
</dbReference>
<accession>A0A183U7G1</accession>
<evidence type="ECO:0000313" key="1">
    <source>
        <dbReference type="EMBL" id="VDM30148.1"/>
    </source>
</evidence>
<proteinExistence type="predicted"/>
<gene>
    <name evidence="1" type="ORF">TCNE_LOCUS4431</name>
</gene>
<dbReference type="Proteomes" id="UP000050794">
    <property type="component" value="Unassembled WGS sequence"/>
</dbReference>
<evidence type="ECO:0000313" key="3">
    <source>
        <dbReference type="WBParaSite" id="TCNE_0000443101-mRNA-1"/>
    </source>
</evidence>
<dbReference type="EMBL" id="UYWY01007506">
    <property type="protein sequence ID" value="VDM30148.1"/>
    <property type="molecule type" value="Genomic_DNA"/>
</dbReference>
<protein>
    <submittedName>
        <fullName evidence="3">Proteasome subunit beta type-4</fullName>
    </submittedName>
</protein>
<name>A0A183U7G1_TOXCA</name>